<gene>
    <name evidence="2" type="ORF">DF3PB_6100004</name>
</gene>
<proteinExistence type="predicted"/>
<keyword evidence="1" id="KW-0175">Coiled coil</keyword>
<protein>
    <submittedName>
        <fullName evidence="2">Uncharacterized protein</fullName>
    </submittedName>
</protein>
<sequence length="85" mass="9110">MRLRNTLVAALLASAAAMAANEVLAQEKLTSEQLEQQLKEQESLNAALKDRIAKLEAVLKTDVCTNPEAEALLNAPPPATTTRTP</sequence>
<evidence type="ECO:0000313" key="2">
    <source>
        <dbReference type="EMBL" id="SUS08254.1"/>
    </source>
</evidence>
<organism evidence="2">
    <name type="scientific">metagenome</name>
    <dbReference type="NCBI Taxonomy" id="256318"/>
    <lineage>
        <taxon>unclassified sequences</taxon>
        <taxon>metagenomes</taxon>
    </lineage>
</organism>
<dbReference type="EMBL" id="UIDG01000569">
    <property type="protein sequence ID" value="SUS08254.1"/>
    <property type="molecule type" value="Genomic_DNA"/>
</dbReference>
<accession>A0A380TKR7</accession>
<reference evidence="2" key="1">
    <citation type="submission" date="2018-07" db="EMBL/GenBank/DDBJ databases">
        <authorList>
            <person name="Quirk P.G."/>
            <person name="Krulwich T.A."/>
        </authorList>
    </citation>
    <scope>NUCLEOTIDE SEQUENCE</scope>
</reference>
<feature type="coiled-coil region" evidence="1">
    <location>
        <begin position="17"/>
        <end position="58"/>
    </location>
</feature>
<name>A0A380TKR7_9ZZZZ</name>
<evidence type="ECO:0000256" key="1">
    <source>
        <dbReference type="SAM" id="Coils"/>
    </source>
</evidence>
<dbReference type="AlphaFoldDB" id="A0A380TKR7"/>